<evidence type="ECO:0000313" key="1">
    <source>
        <dbReference type="EMBL" id="ACC68836.1"/>
    </source>
</evidence>
<accession>B4YDX1</accession>
<name>B4YDX1_ENTFL</name>
<organism evidence="1">
    <name type="scientific">Enterococcus faecalis</name>
    <name type="common">Streptococcus faecalis</name>
    <dbReference type="NCBI Taxonomy" id="1351"/>
    <lineage>
        <taxon>Bacteria</taxon>
        <taxon>Bacillati</taxon>
        <taxon>Bacillota</taxon>
        <taxon>Bacilli</taxon>
        <taxon>Lactobacillales</taxon>
        <taxon>Enterococcaceae</taxon>
        <taxon>Enterococcus</taxon>
    </lineage>
</organism>
<protein>
    <submittedName>
        <fullName evidence="1">Ipd1</fullName>
    </submittedName>
</protein>
<dbReference type="NCBIfam" id="NF033893">
    <property type="entry name" value="pheromone_ipd"/>
    <property type="match status" value="1"/>
</dbReference>
<proteinExistence type="predicted"/>
<sequence>MKQQKKHIVALLFALILTLVS</sequence>
<reference evidence="1" key="1">
    <citation type="journal article" date="2008" name="J. Mol. Biol.">
        <title>Specificity of the TraA-DNA interaction in the regulation of the pPD1-encoded sex pheromone response in Enterococcus faecalis.</title>
        <authorList>
            <person name="Folli C."/>
            <person name="Mangiarotti L."/>
            <person name="Folloni S."/>
            <person name="Alfieri B."/>
            <person name="Gobbo M."/>
            <person name="Berni R."/>
            <person name="Rivetti C."/>
        </authorList>
    </citation>
    <scope>NUCLEOTIDE SEQUENCE</scope>
    <source>
        <strain evidence="1">7C5</strain>
        <plasmid evidence="1">pPD1</plasmid>
    </source>
</reference>
<dbReference type="RefSeq" id="WP_032492188.1">
    <property type="nucleotide sequence ID" value="NZ_CABGRP010000010.1"/>
</dbReference>
<dbReference type="EMBL" id="EU447443">
    <property type="protein sequence ID" value="ACC68836.1"/>
    <property type="molecule type" value="Genomic_DNA"/>
</dbReference>
<dbReference type="AlphaFoldDB" id="B4YDX1"/>
<keyword evidence="1" id="KW-0614">Plasmid</keyword>
<gene>
    <name evidence="1" type="primary">ipd</name>
</gene>
<geneLocation type="plasmid" evidence="1">
    <name>pPD1</name>
</geneLocation>